<sequence length="101" mass="11118">MLVQLCLVCSRGVGQFRLYLSYCCRSGISKSVVGTKLFQTFGLQYFITVAMAVTMVAKNGQNEPMMVPAGPQNHAKMSLWSTPSRCNMLLICGKQGADEKF</sequence>
<reference evidence="1" key="1">
    <citation type="submission" date="2021-01" db="EMBL/GenBank/DDBJ databases">
        <authorList>
            <person name="Corre E."/>
            <person name="Pelletier E."/>
            <person name="Niang G."/>
            <person name="Scheremetjew M."/>
            <person name="Finn R."/>
            <person name="Kale V."/>
            <person name="Holt S."/>
            <person name="Cochrane G."/>
            <person name="Meng A."/>
            <person name="Brown T."/>
            <person name="Cohen L."/>
        </authorList>
    </citation>
    <scope>NUCLEOTIDE SEQUENCE</scope>
    <source>
        <strain evidence="1">NIES-381</strain>
    </source>
</reference>
<protein>
    <submittedName>
        <fullName evidence="1">Uncharacterized protein</fullName>
    </submittedName>
</protein>
<proteinExistence type="predicted"/>
<organism evidence="1">
    <name type="scientific">Eutreptiella gymnastica</name>
    <dbReference type="NCBI Taxonomy" id="73025"/>
    <lineage>
        <taxon>Eukaryota</taxon>
        <taxon>Discoba</taxon>
        <taxon>Euglenozoa</taxon>
        <taxon>Euglenida</taxon>
        <taxon>Spirocuta</taxon>
        <taxon>Euglenophyceae</taxon>
        <taxon>Eutreptiales</taxon>
        <taxon>Eutreptiaceae</taxon>
        <taxon>Eutreptiella</taxon>
    </lineage>
</organism>
<accession>A0A7S1IXU9</accession>
<dbReference type="EMBL" id="HBGA01100782">
    <property type="protein sequence ID" value="CAD9026418.1"/>
    <property type="molecule type" value="Transcribed_RNA"/>
</dbReference>
<dbReference type="AlphaFoldDB" id="A0A7S1IXU9"/>
<evidence type="ECO:0000313" key="1">
    <source>
        <dbReference type="EMBL" id="CAD9026418.1"/>
    </source>
</evidence>
<gene>
    <name evidence="1" type="ORF">EGYM00392_LOCUS37548</name>
</gene>
<name>A0A7S1IXU9_9EUGL</name>